<reference evidence="4 5" key="1">
    <citation type="journal article" date="2023" name="Insect Mol. Biol.">
        <title>Genome sequencing provides insights into the evolution of gene families encoding plant cell wall-degrading enzymes in longhorned beetles.</title>
        <authorList>
            <person name="Shin N.R."/>
            <person name="Okamura Y."/>
            <person name="Kirsch R."/>
            <person name="Pauchet Y."/>
        </authorList>
    </citation>
    <scope>NUCLEOTIDE SEQUENCE [LARGE SCALE GENOMIC DNA]</scope>
    <source>
        <strain evidence="4">EAD_L_NR</strain>
    </source>
</reference>
<evidence type="ECO:0000313" key="5">
    <source>
        <dbReference type="Proteomes" id="UP001159042"/>
    </source>
</evidence>
<gene>
    <name evidence="4" type="ORF">NQ315_014137</name>
</gene>
<evidence type="ECO:0000256" key="1">
    <source>
        <dbReference type="ARBA" id="ARBA00023015"/>
    </source>
</evidence>
<dbReference type="AlphaFoldDB" id="A0AAV8VW30"/>
<dbReference type="SUPFAM" id="SSF48508">
    <property type="entry name" value="Nuclear receptor ligand-binding domain"/>
    <property type="match status" value="1"/>
</dbReference>
<organism evidence="4 5">
    <name type="scientific">Exocentrus adspersus</name>
    <dbReference type="NCBI Taxonomy" id="1586481"/>
    <lineage>
        <taxon>Eukaryota</taxon>
        <taxon>Metazoa</taxon>
        <taxon>Ecdysozoa</taxon>
        <taxon>Arthropoda</taxon>
        <taxon>Hexapoda</taxon>
        <taxon>Insecta</taxon>
        <taxon>Pterygota</taxon>
        <taxon>Neoptera</taxon>
        <taxon>Endopterygota</taxon>
        <taxon>Coleoptera</taxon>
        <taxon>Polyphaga</taxon>
        <taxon>Cucujiformia</taxon>
        <taxon>Chrysomeloidea</taxon>
        <taxon>Cerambycidae</taxon>
        <taxon>Lamiinae</taxon>
        <taxon>Acanthocinini</taxon>
        <taxon>Exocentrus</taxon>
    </lineage>
</organism>
<evidence type="ECO:0000313" key="4">
    <source>
        <dbReference type="EMBL" id="KAJ8918267.1"/>
    </source>
</evidence>
<dbReference type="InterPro" id="IPR035500">
    <property type="entry name" value="NHR-like_dom_sf"/>
</dbReference>
<comment type="caution">
    <text evidence="4">The sequence shown here is derived from an EMBL/GenBank/DDBJ whole genome shotgun (WGS) entry which is preliminary data.</text>
</comment>
<keyword evidence="3" id="KW-0675">Receptor</keyword>
<dbReference type="Gene3D" id="1.10.565.10">
    <property type="entry name" value="Retinoid X Receptor"/>
    <property type="match status" value="1"/>
</dbReference>
<name>A0AAV8VW30_9CUCU</name>
<keyword evidence="5" id="KW-1185">Reference proteome</keyword>
<evidence type="ECO:0000256" key="3">
    <source>
        <dbReference type="ARBA" id="ARBA00023170"/>
    </source>
</evidence>
<protein>
    <submittedName>
        <fullName evidence="4">Uncharacterized protein</fullName>
    </submittedName>
</protein>
<sequence>MATAFGKTANVRIKGHLWGPLFILKTAFWPSDIENVFSFLKNSIKQIKQLGLNECELNALENILLCRKDLLEDKDEVDVMEYILEKSLNDLIIRTVSERRKFVNILLAIPQLFNPTATVLHNLLFKPIIGLVPIETVIETI</sequence>
<evidence type="ECO:0000256" key="2">
    <source>
        <dbReference type="ARBA" id="ARBA00023163"/>
    </source>
</evidence>
<keyword evidence="2" id="KW-0804">Transcription</keyword>
<dbReference type="EMBL" id="JANEYG010000027">
    <property type="protein sequence ID" value="KAJ8918267.1"/>
    <property type="molecule type" value="Genomic_DNA"/>
</dbReference>
<keyword evidence="1" id="KW-0805">Transcription regulation</keyword>
<proteinExistence type="predicted"/>
<dbReference type="Proteomes" id="UP001159042">
    <property type="component" value="Unassembled WGS sequence"/>
</dbReference>
<accession>A0AAV8VW30</accession>